<dbReference type="InterPro" id="IPR036388">
    <property type="entry name" value="WH-like_DNA-bd_sf"/>
</dbReference>
<dbReference type="EMBL" id="CP032828">
    <property type="protein sequence ID" value="AYJ84853.1"/>
    <property type="molecule type" value="Genomic_DNA"/>
</dbReference>
<dbReference type="InterPro" id="IPR016032">
    <property type="entry name" value="Sig_transdc_resp-reg_C-effctor"/>
</dbReference>
<dbReference type="InterPro" id="IPR000792">
    <property type="entry name" value="Tscrpt_reg_LuxR_C"/>
</dbReference>
<dbReference type="SUPFAM" id="SSF46894">
    <property type="entry name" value="C-terminal effector domain of the bipartite response regulators"/>
    <property type="match status" value="1"/>
</dbReference>
<accession>A0A494TCN4</accession>
<dbReference type="Pfam" id="PF03472">
    <property type="entry name" value="Autoind_bind"/>
    <property type="match status" value="1"/>
</dbReference>
<dbReference type="PROSITE" id="PS50043">
    <property type="entry name" value="HTH_LUXR_2"/>
    <property type="match status" value="1"/>
</dbReference>
<name>A0A494TCN4_SPHPE</name>
<keyword evidence="6" id="KW-1185">Reference proteome</keyword>
<feature type="domain" description="HTH luxR-type" evidence="4">
    <location>
        <begin position="173"/>
        <end position="238"/>
    </location>
</feature>
<dbReference type="RefSeq" id="WP_121150844.1">
    <property type="nucleotide sequence ID" value="NZ_CP032828.1"/>
</dbReference>
<keyword evidence="2" id="KW-0238">DNA-binding</keyword>
<geneLocation type="plasmid" evidence="5">
    <name>unnamed1</name>
</geneLocation>
<organism evidence="5 6">
    <name type="scientific">Sphingomonas paeninsulae</name>
    <dbReference type="NCBI Taxonomy" id="2319844"/>
    <lineage>
        <taxon>Bacteria</taxon>
        <taxon>Pseudomonadati</taxon>
        <taxon>Pseudomonadota</taxon>
        <taxon>Alphaproteobacteria</taxon>
        <taxon>Sphingomonadales</taxon>
        <taxon>Sphingomonadaceae</taxon>
        <taxon>Sphingomonas</taxon>
    </lineage>
</organism>
<dbReference type="SUPFAM" id="SSF75516">
    <property type="entry name" value="Pheromone-binding domain of LuxR-like quorum-sensing transcription factors"/>
    <property type="match status" value="1"/>
</dbReference>
<proteinExistence type="predicted"/>
<dbReference type="OrthoDB" id="3170288at2"/>
<evidence type="ECO:0000313" key="5">
    <source>
        <dbReference type="EMBL" id="AYJ84853.1"/>
    </source>
</evidence>
<dbReference type="InterPro" id="IPR005143">
    <property type="entry name" value="TF_LuxR_autoind-bd_dom"/>
</dbReference>
<evidence type="ECO:0000259" key="4">
    <source>
        <dbReference type="PROSITE" id="PS50043"/>
    </source>
</evidence>
<keyword evidence="3" id="KW-0804">Transcription</keyword>
<dbReference type="GO" id="GO:0003677">
    <property type="term" value="F:DNA binding"/>
    <property type="evidence" value="ECO:0007669"/>
    <property type="project" value="UniProtKB-KW"/>
</dbReference>
<evidence type="ECO:0000256" key="1">
    <source>
        <dbReference type="ARBA" id="ARBA00023015"/>
    </source>
</evidence>
<dbReference type="AlphaFoldDB" id="A0A494TCN4"/>
<dbReference type="Proteomes" id="UP000276254">
    <property type="component" value="Plasmid unnamed1"/>
</dbReference>
<dbReference type="Gene3D" id="3.30.450.80">
    <property type="entry name" value="Transcription factor LuxR-like, autoinducer-binding domain"/>
    <property type="match status" value="1"/>
</dbReference>
<dbReference type="KEGG" id="spha:D3Y57_01890"/>
<dbReference type="SMART" id="SM00421">
    <property type="entry name" value="HTH_LUXR"/>
    <property type="match status" value="1"/>
</dbReference>
<evidence type="ECO:0000256" key="3">
    <source>
        <dbReference type="ARBA" id="ARBA00023163"/>
    </source>
</evidence>
<sequence>MSRLAIADAFSQLTRAATTSDELYAALLDVSISMGFAFFALIHHADILLVGGKAIRLHNYPADWVEYYDANALGLVDPVHRASHMTNEGFVWSNIAGLMPLTANDNRMFELGAAKGLGNGYTVPNNIPGEPMGSCTFANGVGVAMPVDMLPVAQLVGLAAFQCARRLWEIRPISTGKPRLTGRQREIVVWGGRGKSDWDTSRILDLKEDTVARHFKDARKKYGVGKRILVIIHALRDGTLSFLDFEPY</sequence>
<dbReference type="GO" id="GO:0006355">
    <property type="term" value="P:regulation of DNA-templated transcription"/>
    <property type="evidence" value="ECO:0007669"/>
    <property type="project" value="InterPro"/>
</dbReference>
<reference evidence="5 6" key="1">
    <citation type="submission" date="2018-09" db="EMBL/GenBank/DDBJ databases">
        <title>Sphingomonas peninsula sp. nov., isolated from fildes peninsula, Antarctic soil.</title>
        <authorList>
            <person name="Yingchao G."/>
        </authorList>
    </citation>
    <scope>NUCLEOTIDE SEQUENCE [LARGE SCALE GENOMIC DNA]</scope>
    <source>
        <strain evidence="5 6">YZ-8</strain>
        <plasmid evidence="5 6">unnamed1</plasmid>
    </source>
</reference>
<dbReference type="Gene3D" id="1.10.10.10">
    <property type="entry name" value="Winged helix-like DNA-binding domain superfamily/Winged helix DNA-binding domain"/>
    <property type="match status" value="1"/>
</dbReference>
<evidence type="ECO:0000313" key="6">
    <source>
        <dbReference type="Proteomes" id="UP000276254"/>
    </source>
</evidence>
<keyword evidence="1" id="KW-0805">Transcription regulation</keyword>
<keyword evidence="5" id="KW-0614">Plasmid</keyword>
<dbReference type="Pfam" id="PF00196">
    <property type="entry name" value="GerE"/>
    <property type="match status" value="1"/>
</dbReference>
<dbReference type="InterPro" id="IPR036693">
    <property type="entry name" value="TF_LuxR_autoind-bd_dom_sf"/>
</dbReference>
<protein>
    <submittedName>
        <fullName evidence="5">LuxR family transcriptional regulator</fullName>
    </submittedName>
</protein>
<evidence type="ECO:0000256" key="2">
    <source>
        <dbReference type="ARBA" id="ARBA00023125"/>
    </source>
</evidence>
<dbReference type="CDD" id="cd06170">
    <property type="entry name" value="LuxR_C_like"/>
    <property type="match status" value="1"/>
</dbReference>
<gene>
    <name evidence="5" type="ORF">D3Y57_01890</name>
</gene>